<dbReference type="RefSeq" id="WP_156778758.1">
    <property type="nucleotide sequence ID" value="NZ_CP017603.1"/>
</dbReference>
<accession>A0AAC9RIX9</accession>
<dbReference type="AlphaFoldDB" id="A0AAC9RIX9"/>
<dbReference type="EMBL" id="CP020559">
    <property type="protein sequence ID" value="ARE86632.1"/>
    <property type="molecule type" value="Genomic_DNA"/>
</dbReference>
<dbReference type="Proteomes" id="UP000192478">
    <property type="component" value="Chromosome"/>
</dbReference>
<evidence type="ECO:0000313" key="1">
    <source>
        <dbReference type="EMBL" id="ARE86632.1"/>
    </source>
</evidence>
<name>A0AAC9RIX9_9CLOT</name>
<gene>
    <name evidence="1" type="ORF">CLFO_09580</name>
</gene>
<organism evidence="1 2">
    <name type="scientific">Clostridium formicaceticum</name>
    <dbReference type="NCBI Taxonomy" id="1497"/>
    <lineage>
        <taxon>Bacteria</taxon>
        <taxon>Bacillati</taxon>
        <taxon>Bacillota</taxon>
        <taxon>Clostridia</taxon>
        <taxon>Eubacteriales</taxon>
        <taxon>Clostridiaceae</taxon>
        <taxon>Clostridium</taxon>
    </lineage>
</organism>
<evidence type="ECO:0000313" key="2">
    <source>
        <dbReference type="Proteomes" id="UP000192478"/>
    </source>
</evidence>
<sequence>MKEASIPYKEVIKEKYLEIISHNHQVDSPENAVVDSIAKATEMEGLIRDIAYYEEGQN</sequence>
<proteinExistence type="predicted"/>
<protein>
    <submittedName>
        <fullName evidence="1">Uncharacterized protein</fullName>
    </submittedName>
</protein>
<reference evidence="1 2" key="1">
    <citation type="submission" date="2017-03" db="EMBL/GenBank/DDBJ databases">
        <title>Complete sequence of Clostridium formicaceticum DSM 92.</title>
        <authorList>
            <person name="Poehlein A."/>
            <person name="Karl M."/>
            <person name="Bengelsdorf F.R."/>
            <person name="Duerre P."/>
            <person name="Daniel R."/>
        </authorList>
    </citation>
    <scope>NUCLEOTIDE SEQUENCE [LARGE SCALE GENOMIC DNA]</scope>
    <source>
        <strain evidence="1 2">DSM 92</strain>
    </source>
</reference>